<feature type="region of interest" description="Disordered" evidence="1">
    <location>
        <begin position="351"/>
        <end position="471"/>
    </location>
</feature>
<dbReference type="Proteomes" id="UP001642720">
    <property type="component" value="Unassembled WGS sequence"/>
</dbReference>
<feature type="compositionally biased region" description="Polar residues" evidence="1">
    <location>
        <begin position="78"/>
        <end position="89"/>
    </location>
</feature>
<protein>
    <submittedName>
        <fullName evidence="3">Uncharacterized protein</fullName>
    </submittedName>
</protein>
<feature type="compositionally biased region" description="Polar residues" evidence="1">
    <location>
        <begin position="158"/>
        <end position="174"/>
    </location>
</feature>
<evidence type="ECO:0000256" key="2">
    <source>
        <dbReference type="SAM" id="Phobius"/>
    </source>
</evidence>
<sequence length="471" mass="52193">MMLTRYIFTALVFIRPWSRSDGPSAAIPHRFFIGTCFWRRPVSLFSLTILAVLALHFINGKMSYFLPPKVSDAAPRRTISTPQASSPATKKQQKQKEKQPQPLTRAPTEPRRSVSLGGWVKNMLPSQRPERGGTSRGQGYWEQMEKEGKTRPRRRMTDSQYSVGDVSVDSSHITRWNVPKDLSEDRPPKTPPQEQKQQRRVVSSGLRFPSSPVGKLLPGSWRRSPQEGSEDDFSVTNLGGVLQRDNGDDEGGELSGGNMPPEPSSLGTGAKSAAKGKQPLSHDVLRARSKARRLQRQSLKESGDYLGVQGVNPHTGEPDVLSPTDSSAGSIISHQETVHSVVSTWRDIWKHNRHHRPKGSPGQDERVRGGDASLSRSLKGKQKARDLGKAVRWKRRGEWSSLQEPDLSPIAQSLKSASPSSRRPSHAQRPPGVTTGEPSLITRGQRLYHPQLVYFDRHPDPSSAEPGKPAS</sequence>
<feature type="transmembrane region" description="Helical" evidence="2">
    <location>
        <begin position="42"/>
        <end position="59"/>
    </location>
</feature>
<dbReference type="RefSeq" id="XP_073559897.1">
    <property type="nucleotide sequence ID" value="XM_073701541.1"/>
</dbReference>
<name>A0ABY2H6H7_9HYPO</name>
<reference evidence="3 4" key="1">
    <citation type="submission" date="2018-01" db="EMBL/GenBank/DDBJ databases">
        <title>Genome characterization of the sugarcane-associated fungus Trichoderma ghanense CCMA-1212 and their application in lignocelulose bioconversion.</title>
        <authorList>
            <person name="Steindorff A.S."/>
            <person name="Mendes T.D."/>
            <person name="Vilela E.S.D."/>
            <person name="Rodrigues D.S."/>
            <person name="Formighieri E.F."/>
            <person name="Melo I.S."/>
            <person name="Favaro L.C.L."/>
        </authorList>
    </citation>
    <scope>NUCLEOTIDE SEQUENCE [LARGE SCALE GENOMIC DNA]</scope>
    <source>
        <strain evidence="3 4">CCMA-1212</strain>
    </source>
</reference>
<keyword evidence="4" id="KW-1185">Reference proteome</keyword>
<comment type="caution">
    <text evidence="3">The sequence shown here is derived from an EMBL/GenBank/DDBJ whole genome shotgun (WGS) entry which is preliminary data.</text>
</comment>
<keyword evidence="2" id="KW-1133">Transmembrane helix</keyword>
<proteinExistence type="predicted"/>
<evidence type="ECO:0000313" key="3">
    <source>
        <dbReference type="EMBL" id="TFB03696.1"/>
    </source>
</evidence>
<feature type="region of interest" description="Disordered" evidence="1">
    <location>
        <begin position="75"/>
        <end position="330"/>
    </location>
</feature>
<dbReference type="GeneID" id="300575991"/>
<accession>A0ABY2H6H7</accession>
<feature type="compositionally biased region" description="Low complexity" evidence="1">
    <location>
        <begin position="411"/>
        <end position="431"/>
    </location>
</feature>
<keyword evidence="2" id="KW-0472">Membrane</keyword>
<keyword evidence="2" id="KW-0812">Transmembrane</keyword>
<organism evidence="3 4">
    <name type="scientific">Trichoderma ghanense</name>
    <dbReference type="NCBI Taxonomy" id="65468"/>
    <lineage>
        <taxon>Eukaryota</taxon>
        <taxon>Fungi</taxon>
        <taxon>Dikarya</taxon>
        <taxon>Ascomycota</taxon>
        <taxon>Pezizomycotina</taxon>
        <taxon>Sordariomycetes</taxon>
        <taxon>Hypocreomycetidae</taxon>
        <taxon>Hypocreales</taxon>
        <taxon>Hypocreaceae</taxon>
        <taxon>Trichoderma</taxon>
    </lineage>
</organism>
<evidence type="ECO:0000313" key="4">
    <source>
        <dbReference type="Proteomes" id="UP001642720"/>
    </source>
</evidence>
<gene>
    <name evidence="3" type="ORF">CCMA1212_004226</name>
</gene>
<dbReference type="EMBL" id="PPTA01000005">
    <property type="protein sequence ID" value="TFB03696.1"/>
    <property type="molecule type" value="Genomic_DNA"/>
</dbReference>
<evidence type="ECO:0000256" key="1">
    <source>
        <dbReference type="SAM" id="MobiDB-lite"/>
    </source>
</evidence>